<dbReference type="PANTHER" id="PTHR21139">
    <property type="entry name" value="TRIOSEPHOSPHATE ISOMERASE"/>
    <property type="match status" value="1"/>
</dbReference>
<dbReference type="CDD" id="cd00311">
    <property type="entry name" value="TIM"/>
    <property type="match status" value="1"/>
</dbReference>
<dbReference type="GO" id="GO:0006094">
    <property type="term" value="P:gluconeogenesis"/>
    <property type="evidence" value="ECO:0007669"/>
    <property type="project" value="UniProtKB-UniRule"/>
</dbReference>
<comment type="function">
    <text evidence="6">Involved in the gluconeogenesis. Catalyzes stereospecifically the conversion of dihydroxyacetone phosphate (DHAP) to D-glyceraldehyde-3-phosphate (G3P).</text>
</comment>
<comment type="pathway">
    <text evidence="6 7">Carbohydrate degradation; glycolysis; D-glyceraldehyde 3-phosphate from glycerone phosphate: step 1/1.</text>
</comment>
<dbReference type="Proteomes" id="UP000033999">
    <property type="component" value="Unassembled WGS sequence"/>
</dbReference>
<dbReference type="UniPathway" id="UPA00138"/>
<gene>
    <name evidence="6" type="primary">tpiA</name>
    <name evidence="8" type="ORF">UX10_C0004G0006</name>
</gene>
<dbReference type="AlphaFoldDB" id="A0A0G1PQZ4"/>
<dbReference type="GO" id="GO:0004807">
    <property type="term" value="F:triose-phosphate isomerase activity"/>
    <property type="evidence" value="ECO:0007669"/>
    <property type="project" value="UniProtKB-UniRule"/>
</dbReference>
<dbReference type="InterPro" id="IPR035990">
    <property type="entry name" value="TIM_sf"/>
</dbReference>
<dbReference type="HAMAP" id="MF_00147_B">
    <property type="entry name" value="TIM_B"/>
    <property type="match status" value="1"/>
</dbReference>
<accession>A0A0G1PQZ4</accession>
<keyword evidence="4 6" id="KW-0324">Glycolysis</keyword>
<dbReference type="Pfam" id="PF00121">
    <property type="entry name" value="TIM"/>
    <property type="match status" value="1"/>
</dbReference>
<dbReference type="EMBL" id="LCKX01000004">
    <property type="protein sequence ID" value="KKU07878.1"/>
    <property type="molecule type" value="Genomic_DNA"/>
</dbReference>
<evidence type="ECO:0000313" key="8">
    <source>
        <dbReference type="EMBL" id="KKU07878.1"/>
    </source>
</evidence>
<comment type="pathway">
    <text evidence="6 7">Carbohydrate biosynthesis; gluconeogenesis.</text>
</comment>
<dbReference type="PROSITE" id="PS00171">
    <property type="entry name" value="TIM_1"/>
    <property type="match status" value="1"/>
</dbReference>
<feature type="binding site" evidence="6">
    <location>
        <position position="167"/>
    </location>
    <ligand>
        <name>substrate</name>
    </ligand>
</feature>
<feature type="active site" description="Electrophile" evidence="6">
    <location>
        <position position="92"/>
    </location>
</feature>
<dbReference type="GO" id="GO:0019563">
    <property type="term" value="P:glycerol catabolic process"/>
    <property type="evidence" value="ECO:0007669"/>
    <property type="project" value="TreeGrafter"/>
</dbReference>
<dbReference type="GO" id="GO:0005829">
    <property type="term" value="C:cytosol"/>
    <property type="evidence" value="ECO:0007669"/>
    <property type="project" value="TreeGrafter"/>
</dbReference>
<dbReference type="InterPro" id="IPR013785">
    <property type="entry name" value="Aldolase_TIM"/>
</dbReference>
<dbReference type="InterPro" id="IPR020861">
    <property type="entry name" value="Triosephosphate_isomerase_AS"/>
</dbReference>
<dbReference type="UniPathway" id="UPA00109">
    <property type="reaction ID" value="UER00189"/>
</dbReference>
<dbReference type="SUPFAM" id="SSF51351">
    <property type="entry name" value="Triosephosphate isomerase (TIM)"/>
    <property type="match status" value="1"/>
</dbReference>
<dbReference type="InterPro" id="IPR022896">
    <property type="entry name" value="TrioseP_Isoase_bac/euk"/>
</dbReference>
<evidence type="ECO:0000256" key="2">
    <source>
        <dbReference type="ARBA" id="ARBA00022432"/>
    </source>
</evidence>
<dbReference type="PANTHER" id="PTHR21139:SF42">
    <property type="entry name" value="TRIOSEPHOSPHATE ISOMERASE"/>
    <property type="match status" value="1"/>
</dbReference>
<feature type="binding site" evidence="6">
    <location>
        <begin position="224"/>
        <end position="225"/>
    </location>
    <ligand>
        <name>substrate</name>
    </ligand>
</feature>
<dbReference type="NCBIfam" id="TIGR00419">
    <property type="entry name" value="tim"/>
    <property type="match status" value="1"/>
</dbReference>
<dbReference type="PATRIC" id="fig|1619041.3.peg.145"/>
<proteinExistence type="inferred from homology"/>
<feature type="binding site" evidence="6">
    <location>
        <position position="203"/>
    </location>
    <ligand>
        <name>substrate</name>
    </ligand>
</feature>
<comment type="subcellular location">
    <subcellularLocation>
        <location evidence="6 7">Cytoplasm</location>
    </subcellularLocation>
</comment>
<evidence type="ECO:0000256" key="1">
    <source>
        <dbReference type="ARBA" id="ARBA00007422"/>
    </source>
</evidence>
<keyword evidence="3 6" id="KW-0963">Cytoplasm</keyword>
<evidence type="ECO:0000313" key="9">
    <source>
        <dbReference type="Proteomes" id="UP000033999"/>
    </source>
</evidence>
<comment type="catalytic activity">
    <reaction evidence="6 7">
        <text>D-glyceraldehyde 3-phosphate = dihydroxyacetone phosphate</text>
        <dbReference type="Rhea" id="RHEA:18585"/>
        <dbReference type="ChEBI" id="CHEBI:57642"/>
        <dbReference type="ChEBI" id="CHEBI:59776"/>
        <dbReference type="EC" id="5.3.1.1"/>
    </reaction>
</comment>
<comment type="similarity">
    <text evidence="1 6 7">Belongs to the triosephosphate isomerase family.</text>
</comment>
<evidence type="ECO:0000256" key="4">
    <source>
        <dbReference type="ARBA" id="ARBA00023152"/>
    </source>
</evidence>
<dbReference type="PROSITE" id="PS51440">
    <property type="entry name" value="TIM_2"/>
    <property type="match status" value="1"/>
</dbReference>
<keyword evidence="2 6" id="KW-0312">Gluconeogenesis</keyword>
<comment type="subunit">
    <text evidence="6 7">Homodimer.</text>
</comment>
<reference evidence="8 9" key="1">
    <citation type="journal article" date="2015" name="Nature">
        <title>rRNA introns, odd ribosomes, and small enigmatic genomes across a large radiation of phyla.</title>
        <authorList>
            <person name="Brown C.T."/>
            <person name="Hug L.A."/>
            <person name="Thomas B.C."/>
            <person name="Sharon I."/>
            <person name="Castelle C.J."/>
            <person name="Singh A."/>
            <person name="Wilkins M.J."/>
            <person name="Williams K.H."/>
            <person name="Banfield J.F."/>
        </authorList>
    </citation>
    <scope>NUCLEOTIDE SEQUENCE [LARGE SCALE GENOMIC DNA]</scope>
</reference>
<evidence type="ECO:0000256" key="7">
    <source>
        <dbReference type="RuleBase" id="RU363013"/>
    </source>
</evidence>
<organism evidence="8 9">
    <name type="scientific">Candidatus Magasanikbacteria bacterium GW2011_GWA2_45_39</name>
    <dbReference type="NCBI Taxonomy" id="1619041"/>
    <lineage>
        <taxon>Bacteria</taxon>
        <taxon>Candidatus Magasanikiibacteriota</taxon>
    </lineage>
</organism>
<evidence type="ECO:0000256" key="3">
    <source>
        <dbReference type="ARBA" id="ARBA00022490"/>
    </source>
</evidence>
<keyword evidence="5 6" id="KW-0413">Isomerase</keyword>
<comment type="caution">
    <text evidence="8">The sequence shown here is derived from an EMBL/GenBank/DDBJ whole genome shotgun (WGS) entry which is preliminary data.</text>
</comment>
<feature type="binding site" evidence="6">
    <location>
        <begin position="7"/>
        <end position="9"/>
    </location>
    <ligand>
        <name>substrate</name>
    </ligand>
</feature>
<dbReference type="GO" id="GO:0006096">
    <property type="term" value="P:glycolytic process"/>
    <property type="evidence" value="ECO:0007669"/>
    <property type="project" value="UniProtKB-UniRule"/>
</dbReference>
<dbReference type="InterPro" id="IPR000652">
    <property type="entry name" value="Triosephosphate_isomerase"/>
</dbReference>
<evidence type="ECO:0000256" key="5">
    <source>
        <dbReference type="ARBA" id="ARBA00023235"/>
    </source>
</evidence>
<feature type="active site" description="Proton acceptor" evidence="6">
    <location>
        <position position="161"/>
    </location>
</feature>
<protein>
    <recommendedName>
        <fullName evidence="6 7">Triosephosphate isomerase</fullName>
        <shortName evidence="6">TIM</shortName>
        <shortName evidence="6">TPI</shortName>
        <ecNumber evidence="6 7">5.3.1.1</ecNumber>
    </recommendedName>
    <alternativeName>
        <fullName evidence="6">Triose-phosphate isomerase</fullName>
    </alternativeName>
</protein>
<evidence type="ECO:0000256" key="6">
    <source>
        <dbReference type="HAMAP-Rule" id="MF_00147"/>
    </source>
</evidence>
<dbReference type="EC" id="5.3.1.1" evidence="6 7"/>
<sequence length="242" mass="25760">MKYFIANWKMYVGRADAVMLAEIARAAKTAEGVQTIVCPSFVHIDAVGRVVSGSAVVLGAQDAYFESSGAFTSAVGIKELKELGVSHVLVGHSERRRYFGETDEAVNKKVKAAYAGGLQPVVCVGETEQERTAGQTESRVSAQVRTAFQGVSVKKVIIAYEPIWAIGTGKASSSADARAVHQLIKQIVKETNGSQCSVLYGGSVTPDNMHEFWNTTDIDGVLVGGASARKETLSSLLALLSF</sequence>
<dbReference type="Gene3D" id="3.20.20.70">
    <property type="entry name" value="Aldolase class I"/>
    <property type="match status" value="1"/>
</dbReference>
<dbReference type="GO" id="GO:0046166">
    <property type="term" value="P:glyceraldehyde-3-phosphate biosynthetic process"/>
    <property type="evidence" value="ECO:0007669"/>
    <property type="project" value="TreeGrafter"/>
</dbReference>
<name>A0A0G1PQZ4_9BACT</name>